<dbReference type="EMBL" id="HE717023">
    <property type="protein sequence ID" value="CCG46388.1"/>
    <property type="molecule type" value="Genomic_DNA"/>
</dbReference>
<dbReference type="InterPro" id="IPR036890">
    <property type="entry name" value="HATPase_C_sf"/>
</dbReference>
<comment type="catalytic activity">
    <reaction evidence="1">
        <text>ATP + protein L-histidine = ADP + protein N-phospho-L-histidine.</text>
        <dbReference type="EC" id="2.7.13.3"/>
    </reaction>
</comment>
<gene>
    <name evidence="20" type="ordered locus">HBHAL_4047</name>
</gene>
<evidence type="ECO:0000256" key="12">
    <source>
        <dbReference type="PROSITE-ProRule" id="PRU00169"/>
    </source>
</evidence>
<dbReference type="EC" id="2.7.13.3" evidence="3"/>
<dbReference type="InterPro" id="IPR035965">
    <property type="entry name" value="PAS-like_dom_sf"/>
</dbReference>
<feature type="transmembrane region" description="Helical" evidence="14">
    <location>
        <begin position="185"/>
        <end position="204"/>
    </location>
</feature>
<dbReference type="SUPFAM" id="SSF55781">
    <property type="entry name" value="GAF domain-like"/>
    <property type="match status" value="1"/>
</dbReference>
<evidence type="ECO:0000256" key="1">
    <source>
        <dbReference type="ARBA" id="ARBA00000085"/>
    </source>
</evidence>
<evidence type="ECO:0000256" key="8">
    <source>
        <dbReference type="ARBA" id="ARBA00022777"/>
    </source>
</evidence>
<dbReference type="SMART" id="SM00387">
    <property type="entry name" value="HATPase_c"/>
    <property type="match status" value="1"/>
</dbReference>
<dbReference type="SUPFAM" id="SSF55785">
    <property type="entry name" value="PYP-like sensor domain (PAS domain)"/>
    <property type="match status" value="2"/>
</dbReference>
<reference evidence="20 21" key="1">
    <citation type="journal article" date="2013" name="Environ. Microbiol.">
        <title>Chloride and organic osmolytes: a hybrid strategy to cope with elevated salinities by the moderately halophilic, chloride-dependent bacterium Halobacillus halophilus.</title>
        <authorList>
            <person name="Saum S.H."/>
            <person name="Pfeiffer F."/>
            <person name="Palm P."/>
            <person name="Rampp M."/>
            <person name="Schuster S.C."/>
            <person name="Muller V."/>
            <person name="Oesterhelt D."/>
        </authorList>
    </citation>
    <scope>NUCLEOTIDE SEQUENCE [LARGE SCALE GENOMIC DNA]</scope>
    <source>
        <strain evidence="21">ATCC 35676 / DSM 2266 / JCM 20832 / KCTC 3685 / LMG 17431 / NBRC 102448 / NCIMB 2269</strain>
    </source>
</reference>
<evidence type="ECO:0000256" key="14">
    <source>
        <dbReference type="SAM" id="Phobius"/>
    </source>
</evidence>
<dbReference type="Proteomes" id="UP000007397">
    <property type="component" value="Chromosome"/>
</dbReference>
<dbReference type="FunFam" id="1.10.287.130:FF:000001">
    <property type="entry name" value="Two-component sensor histidine kinase"/>
    <property type="match status" value="1"/>
</dbReference>
<dbReference type="Pfam" id="PF13426">
    <property type="entry name" value="PAS_9"/>
    <property type="match status" value="1"/>
</dbReference>
<dbReference type="KEGG" id="hhd:HBHAL_4047"/>
<sequence length="1072" mass="122556">MMDYFQKSIRRKFFIVMLVVVTATCLATSILFYLQYSNKSQHETLTSELVDKRNVLRNIKEEYQTMVFRTRGYIAFNNNNELLQAKQARENLDGYLSEAQGMNWSNGRIELFSDLNLFLEYYWESLIPKVQTALENGNMEEVRQLSLANTTEQINEIIQTLEDISNEAQQTLTSENDNFLERMDLISYLLFALMILVVFILSIASRTLSRGIGRPLSELSIASESLAAGRNYDELPSSKRKDEIGTLTRSFQYMAKEIGEREDNLSAQNEELMAQQEMLESYVNDLRNKDLALNESSIVAILDEDGWIQTCNGKLAEASDYSESELEGRHFLSLTEESYDHTDVKKAFPGVEHGKVWKGEVRCNRKGGGFFYTNTTVVPYINEDGKVEQFIVIQKDITDIKQAQQRLKDSLSETEKARSTVEKLNSMNQTLSTTMDKQSLLDQVIYQLSILYPFDHGIFMLLDSGGYAKIGLREEDLKDDIINSFAHVVQRLRAQRIPYIRERKMTIYEEGYFNESSKSYDLYVPVFNSRNKLEAFFVATRIGASYETEEINGITSILQRVSLYIERIDSYEQSEINRQLNQDIIDNINEGILFVDEAGKLVQYNQNWLTFLGLPYMEQENWLKVEFEDWLHQISSYITNEESFAAFCRGMVFTDDHPKSSVRIEVGAEEGFRIIEVYAEPIYHQHEKEGILFVFRDITSEFEVNQMKTNLVSTVSHELRTPLASVLGYTELMIHRDLPENRRKKYLNTIHGEAKRLTNLINDFLDLQRMESGKSTFHKEVVELGSLVEEVVENLRITHTDHLLVLTDQTLTSRIHADREKIIQLMNNIIGNAIKFSPDGGEVVVAINNDQSNIYVHVADEGLGIPEHEITKLFTKFHRVDNSSQRKIGGTGLGLAISKEIAEIHNGRISVLSEQGAGSVFTITFPLHEPLKNEDGPVEKVPHVILIEDDINLSQLIKDELGDAGIKVSHYNEGRSALNELDKLRPDVFIIDITLADQTSGWDIIQAIKTYNHLSDVPIFISSALSQSSEVPDIEVEGYLVKPYPLRKLSTTIMKTLLQESKTGQILIAKEE</sequence>
<keyword evidence="14" id="KW-0812">Transmembrane</keyword>
<evidence type="ECO:0000256" key="4">
    <source>
        <dbReference type="ARBA" id="ARBA00022475"/>
    </source>
</evidence>
<dbReference type="Pfam" id="PF00512">
    <property type="entry name" value="HisKA"/>
    <property type="match status" value="1"/>
</dbReference>
<dbReference type="CDD" id="cd00082">
    <property type="entry name" value="HisKA"/>
    <property type="match status" value="1"/>
</dbReference>
<dbReference type="GO" id="GO:0000155">
    <property type="term" value="F:phosphorelay sensor kinase activity"/>
    <property type="evidence" value="ECO:0007669"/>
    <property type="project" value="InterPro"/>
</dbReference>
<dbReference type="AlphaFoldDB" id="I0JQG8"/>
<dbReference type="Gene3D" id="3.40.50.2300">
    <property type="match status" value="1"/>
</dbReference>
<keyword evidence="21" id="KW-1185">Reference proteome</keyword>
<dbReference type="eggNOG" id="COG5000">
    <property type="taxonomic scope" value="Bacteria"/>
</dbReference>
<dbReference type="InterPro" id="IPR000700">
    <property type="entry name" value="PAS-assoc_C"/>
</dbReference>
<dbReference type="PROSITE" id="PS50885">
    <property type="entry name" value="HAMP"/>
    <property type="match status" value="1"/>
</dbReference>
<dbReference type="InterPro" id="IPR001789">
    <property type="entry name" value="Sig_transdc_resp-reg_receiver"/>
</dbReference>
<dbReference type="InterPro" id="IPR001610">
    <property type="entry name" value="PAC"/>
</dbReference>
<dbReference type="InterPro" id="IPR003594">
    <property type="entry name" value="HATPase_dom"/>
</dbReference>
<accession>I0JQG8</accession>
<dbReference type="SMART" id="SM00448">
    <property type="entry name" value="REC"/>
    <property type="match status" value="1"/>
</dbReference>
<dbReference type="SUPFAM" id="SSF52172">
    <property type="entry name" value="CheY-like"/>
    <property type="match status" value="1"/>
</dbReference>
<dbReference type="RefSeq" id="WP_014644277.1">
    <property type="nucleotide sequence ID" value="NC_017668.1"/>
</dbReference>
<feature type="domain" description="PAC" evidence="18">
    <location>
        <begin position="357"/>
        <end position="409"/>
    </location>
</feature>
<keyword evidence="9" id="KW-0067">ATP-binding</keyword>
<dbReference type="PANTHER" id="PTHR43047:SF72">
    <property type="entry name" value="OSMOSENSING HISTIDINE PROTEIN KINASE SLN1"/>
    <property type="match status" value="1"/>
</dbReference>
<evidence type="ECO:0000259" key="17">
    <source>
        <dbReference type="PROSITE" id="PS50112"/>
    </source>
</evidence>
<evidence type="ECO:0000259" key="16">
    <source>
        <dbReference type="PROSITE" id="PS50110"/>
    </source>
</evidence>
<dbReference type="Gene3D" id="3.30.450.40">
    <property type="match status" value="1"/>
</dbReference>
<dbReference type="GO" id="GO:0005886">
    <property type="term" value="C:plasma membrane"/>
    <property type="evidence" value="ECO:0007669"/>
    <property type="project" value="UniProtKB-SubCell"/>
</dbReference>
<evidence type="ECO:0000256" key="3">
    <source>
        <dbReference type="ARBA" id="ARBA00012438"/>
    </source>
</evidence>
<keyword evidence="8 20" id="KW-0418">Kinase</keyword>
<evidence type="ECO:0000313" key="21">
    <source>
        <dbReference type="Proteomes" id="UP000007397"/>
    </source>
</evidence>
<dbReference type="SMART" id="SM00304">
    <property type="entry name" value="HAMP"/>
    <property type="match status" value="1"/>
</dbReference>
<keyword evidence="14" id="KW-1133">Transmembrane helix</keyword>
<keyword evidence="7" id="KW-0547">Nucleotide-binding</keyword>
<dbReference type="PROSITE" id="PS50109">
    <property type="entry name" value="HIS_KIN"/>
    <property type="match status" value="1"/>
</dbReference>
<evidence type="ECO:0000256" key="6">
    <source>
        <dbReference type="ARBA" id="ARBA00022679"/>
    </source>
</evidence>
<dbReference type="SUPFAM" id="SSF47384">
    <property type="entry name" value="Homodimeric domain of signal transducing histidine kinase"/>
    <property type="match status" value="1"/>
</dbReference>
<keyword evidence="5 12" id="KW-0597">Phosphoprotein</keyword>
<evidence type="ECO:0000259" key="18">
    <source>
        <dbReference type="PROSITE" id="PS50113"/>
    </source>
</evidence>
<evidence type="ECO:0000256" key="7">
    <source>
        <dbReference type="ARBA" id="ARBA00022741"/>
    </source>
</evidence>
<keyword evidence="6 20" id="KW-0808">Transferase</keyword>
<dbReference type="SMART" id="SM00388">
    <property type="entry name" value="HisKA"/>
    <property type="match status" value="1"/>
</dbReference>
<keyword evidence="11 14" id="KW-0472">Membrane</keyword>
<dbReference type="Pfam" id="PF02518">
    <property type="entry name" value="HATPase_c"/>
    <property type="match status" value="1"/>
</dbReference>
<evidence type="ECO:0000259" key="15">
    <source>
        <dbReference type="PROSITE" id="PS50109"/>
    </source>
</evidence>
<dbReference type="InterPro" id="IPR011006">
    <property type="entry name" value="CheY-like_superfamily"/>
</dbReference>
<dbReference type="eggNOG" id="COG0745">
    <property type="taxonomic scope" value="Bacteria"/>
</dbReference>
<dbReference type="SUPFAM" id="SSF158472">
    <property type="entry name" value="HAMP domain-like"/>
    <property type="match status" value="1"/>
</dbReference>
<dbReference type="InterPro" id="IPR000014">
    <property type="entry name" value="PAS"/>
</dbReference>
<feature type="domain" description="HAMP" evidence="19">
    <location>
        <begin position="210"/>
        <end position="263"/>
    </location>
</feature>
<protein>
    <recommendedName>
        <fullName evidence="3">histidine kinase</fullName>
        <ecNumber evidence="3">2.7.13.3</ecNumber>
    </recommendedName>
</protein>
<dbReference type="PROSITE" id="PS50113">
    <property type="entry name" value="PAC"/>
    <property type="match status" value="1"/>
</dbReference>
<dbReference type="SUPFAM" id="SSF55874">
    <property type="entry name" value="ATPase domain of HSP90 chaperone/DNA topoisomerase II/histidine kinase"/>
    <property type="match status" value="1"/>
</dbReference>
<dbReference type="HOGENOM" id="CLU_000445_89_16_9"/>
<keyword evidence="13" id="KW-0175">Coiled coil</keyword>
<organism evidence="20 21">
    <name type="scientific">Halobacillus halophilus (strain ATCC 35676 / DSM 2266 / JCM 20832 / KCTC 3685 / LMG 17431 / NBRC 102448 / NCIMB 2269)</name>
    <name type="common">Sporosarcina halophila</name>
    <dbReference type="NCBI Taxonomy" id="866895"/>
    <lineage>
        <taxon>Bacteria</taxon>
        <taxon>Bacillati</taxon>
        <taxon>Bacillota</taxon>
        <taxon>Bacilli</taxon>
        <taxon>Bacillales</taxon>
        <taxon>Bacillaceae</taxon>
        <taxon>Halobacillus</taxon>
    </lineage>
</organism>
<dbReference type="GO" id="GO:0005524">
    <property type="term" value="F:ATP binding"/>
    <property type="evidence" value="ECO:0007669"/>
    <property type="project" value="UniProtKB-KW"/>
</dbReference>
<dbReference type="CDD" id="cd06225">
    <property type="entry name" value="HAMP"/>
    <property type="match status" value="1"/>
</dbReference>
<dbReference type="CDD" id="cd00130">
    <property type="entry name" value="PAS"/>
    <property type="match status" value="1"/>
</dbReference>
<evidence type="ECO:0000256" key="2">
    <source>
        <dbReference type="ARBA" id="ARBA00004651"/>
    </source>
</evidence>
<name>I0JQG8_HALH3</name>
<dbReference type="PROSITE" id="PS50112">
    <property type="entry name" value="PAS"/>
    <property type="match status" value="1"/>
</dbReference>
<dbReference type="InterPro" id="IPR005467">
    <property type="entry name" value="His_kinase_dom"/>
</dbReference>
<proteinExistence type="predicted"/>
<feature type="domain" description="Response regulatory" evidence="16">
    <location>
        <begin position="943"/>
        <end position="1057"/>
    </location>
</feature>
<dbReference type="PROSITE" id="PS50110">
    <property type="entry name" value="RESPONSE_REGULATORY"/>
    <property type="match status" value="1"/>
</dbReference>
<dbReference type="PANTHER" id="PTHR43047">
    <property type="entry name" value="TWO-COMPONENT HISTIDINE PROTEIN KINASE"/>
    <property type="match status" value="1"/>
</dbReference>
<evidence type="ECO:0000256" key="13">
    <source>
        <dbReference type="SAM" id="Coils"/>
    </source>
</evidence>
<keyword evidence="4" id="KW-1003">Cell membrane</keyword>
<evidence type="ECO:0000256" key="9">
    <source>
        <dbReference type="ARBA" id="ARBA00022840"/>
    </source>
</evidence>
<feature type="coiled-coil region" evidence="13">
    <location>
        <begin position="147"/>
        <end position="178"/>
    </location>
</feature>
<dbReference type="InterPro" id="IPR004358">
    <property type="entry name" value="Sig_transdc_His_kin-like_C"/>
</dbReference>
<feature type="coiled-coil region" evidence="13">
    <location>
        <begin position="255"/>
        <end position="289"/>
    </location>
</feature>
<dbReference type="SMART" id="SM00091">
    <property type="entry name" value="PAS"/>
    <property type="match status" value="2"/>
</dbReference>
<dbReference type="InterPro" id="IPR029016">
    <property type="entry name" value="GAF-like_dom_sf"/>
</dbReference>
<dbReference type="InterPro" id="IPR036097">
    <property type="entry name" value="HisK_dim/P_sf"/>
</dbReference>
<dbReference type="Pfam" id="PF13188">
    <property type="entry name" value="PAS_8"/>
    <property type="match status" value="1"/>
</dbReference>
<dbReference type="InterPro" id="IPR003661">
    <property type="entry name" value="HisK_dim/P_dom"/>
</dbReference>
<dbReference type="Pfam" id="PF00672">
    <property type="entry name" value="HAMP"/>
    <property type="match status" value="1"/>
</dbReference>
<evidence type="ECO:0000256" key="10">
    <source>
        <dbReference type="ARBA" id="ARBA00023012"/>
    </source>
</evidence>
<keyword evidence="10" id="KW-0902">Two-component regulatory system</keyword>
<dbReference type="Gene3D" id="3.30.450.20">
    <property type="entry name" value="PAS domain"/>
    <property type="match status" value="2"/>
</dbReference>
<dbReference type="Gene3D" id="6.10.340.10">
    <property type="match status" value="1"/>
</dbReference>
<evidence type="ECO:0000256" key="11">
    <source>
        <dbReference type="ARBA" id="ARBA00023136"/>
    </source>
</evidence>
<evidence type="ECO:0000259" key="19">
    <source>
        <dbReference type="PROSITE" id="PS50885"/>
    </source>
</evidence>
<dbReference type="eggNOG" id="COG2203">
    <property type="taxonomic scope" value="Bacteria"/>
</dbReference>
<feature type="modified residue" description="4-aspartylphosphate" evidence="12">
    <location>
        <position position="992"/>
    </location>
</feature>
<dbReference type="eggNOG" id="COG5002">
    <property type="taxonomic scope" value="Bacteria"/>
</dbReference>
<dbReference type="Gene3D" id="3.30.565.10">
    <property type="entry name" value="Histidine kinase-like ATPase, C-terminal domain"/>
    <property type="match status" value="1"/>
</dbReference>
<dbReference type="Pfam" id="PF00072">
    <property type="entry name" value="Response_reg"/>
    <property type="match status" value="1"/>
</dbReference>
<dbReference type="NCBIfam" id="TIGR00229">
    <property type="entry name" value="sensory_box"/>
    <property type="match status" value="1"/>
</dbReference>
<dbReference type="FunFam" id="3.30.565.10:FF:000006">
    <property type="entry name" value="Sensor histidine kinase WalK"/>
    <property type="match status" value="1"/>
</dbReference>
<evidence type="ECO:0000256" key="5">
    <source>
        <dbReference type="ARBA" id="ARBA00022553"/>
    </source>
</evidence>
<dbReference type="STRING" id="866895.HBHAL_4047"/>
<feature type="domain" description="PAS" evidence="17">
    <location>
        <begin position="577"/>
        <end position="618"/>
    </location>
</feature>
<dbReference type="InterPro" id="IPR003660">
    <property type="entry name" value="HAMP_dom"/>
</dbReference>
<feature type="transmembrane region" description="Helical" evidence="14">
    <location>
        <begin position="12"/>
        <end position="34"/>
    </location>
</feature>
<dbReference type="SMART" id="SM00086">
    <property type="entry name" value="PAC"/>
    <property type="match status" value="2"/>
</dbReference>
<dbReference type="PRINTS" id="PR00344">
    <property type="entry name" value="BCTRLSENSOR"/>
</dbReference>
<comment type="subcellular location">
    <subcellularLocation>
        <location evidence="2">Cell membrane</location>
        <topology evidence="2">Multi-pass membrane protein</topology>
    </subcellularLocation>
</comment>
<dbReference type="PATRIC" id="fig|866895.3.peg.3078"/>
<dbReference type="Gene3D" id="1.10.287.130">
    <property type="match status" value="1"/>
</dbReference>
<evidence type="ECO:0000313" key="20">
    <source>
        <dbReference type="EMBL" id="CCG46388.1"/>
    </source>
</evidence>
<feature type="domain" description="Histidine kinase" evidence="15">
    <location>
        <begin position="714"/>
        <end position="929"/>
    </location>
</feature>
<dbReference type="GO" id="GO:0009927">
    <property type="term" value="F:histidine phosphotransfer kinase activity"/>
    <property type="evidence" value="ECO:0007669"/>
    <property type="project" value="TreeGrafter"/>
</dbReference>